<dbReference type="VEuPathDB" id="FungiDB:G647_05555"/>
<feature type="compositionally biased region" description="Gly residues" evidence="1">
    <location>
        <begin position="48"/>
        <end position="60"/>
    </location>
</feature>
<protein>
    <submittedName>
        <fullName evidence="2">Uncharacterized protein</fullName>
    </submittedName>
</protein>
<sequence>MIVEAQDEKRREDAGQGLETRLTGDGSVADQENGNTVTVTAIETGPERGIGIGTGTGIGIEAGDTEMRTGRAGARGVGAATGTEIPRVCTTYLQGVDALAHTIQITEANAPFDIHAQGLPRETVAAHRSGHGPLSAEAIMTGTEHETGR</sequence>
<organism evidence="2 3">
    <name type="scientific">Cladophialophora carrionii</name>
    <dbReference type="NCBI Taxonomy" id="86049"/>
    <lineage>
        <taxon>Eukaryota</taxon>
        <taxon>Fungi</taxon>
        <taxon>Dikarya</taxon>
        <taxon>Ascomycota</taxon>
        <taxon>Pezizomycotina</taxon>
        <taxon>Eurotiomycetes</taxon>
        <taxon>Chaetothyriomycetidae</taxon>
        <taxon>Chaetothyriales</taxon>
        <taxon>Herpotrichiellaceae</taxon>
        <taxon>Cladophialophora</taxon>
    </lineage>
</organism>
<dbReference type="VEuPathDB" id="FungiDB:CLCR_07724"/>
<gene>
    <name evidence="2" type="ORF">CLCR_07724</name>
</gene>
<evidence type="ECO:0000256" key="1">
    <source>
        <dbReference type="SAM" id="MobiDB-lite"/>
    </source>
</evidence>
<dbReference type="Proteomes" id="UP000094526">
    <property type="component" value="Unassembled WGS sequence"/>
</dbReference>
<reference evidence="3" key="1">
    <citation type="submission" date="2015-07" db="EMBL/GenBank/DDBJ databases">
        <authorList>
            <person name="Teixeira M.M."/>
            <person name="Souza R.C."/>
            <person name="Almeida L.G."/>
            <person name="Vicente V.A."/>
            <person name="de Hoog S."/>
            <person name="Bocca A.L."/>
            <person name="de Almeida S.R."/>
            <person name="Vasconcelos A.T."/>
            <person name="Felipe M.S."/>
        </authorList>
    </citation>
    <scope>NUCLEOTIDE SEQUENCE [LARGE SCALE GENOMIC DNA]</scope>
    <source>
        <strain evidence="3">KSF</strain>
    </source>
</reference>
<feature type="region of interest" description="Disordered" evidence="1">
    <location>
        <begin position="46"/>
        <end position="65"/>
    </location>
</feature>
<feature type="region of interest" description="Disordered" evidence="1">
    <location>
        <begin position="1"/>
        <end position="32"/>
    </location>
</feature>
<proteinExistence type="predicted"/>
<name>A0A1C1CPM7_9EURO</name>
<dbReference type="EMBL" id="LGRB01000010">
    <property type="protein sequence ID" value="OCT50448.1"/>
    <property type="molecule type" value="Genomic_DNA"/>
</dbReference>
<evidence type="ECO:0000313" key="3">
    <source>
        <dbReference type="Proteomes" id="UP000094526"/>
    </source>
</evidence>
<keyword evidence="3" id="KW-1185">Reference proteome</keyword>
<accession>A0A1C1CPM7</accession>
<evidence type="ECO:0000313" key="2">
    <source>
        <dbReference type="EMBL" id="OCT50448.1"/>
    </source>
</evidence>
<dbReference type="AlphaFoldDB" id="A0A1C1CPM7"/>
<comment type="caution">
    <text evidence="2">The sequence shown here is derived from an EMBL/GenBank/DDBJ whole genome shotgun (WGS) entry which is preliminary data.</text>
</comment>
<feature type="compositionally biased region" description="Basic and acidic residues" evidence="1">
    <location>
        <begin position="1"/>
        <end position="14"/>
    </location>
</feature>